<accession>A0A0E0F3H2</accession>
<dbReference type="Proteomes" id="UP000008021">
    <property type="component" value="Chromosome 11"/>
</dbReference>
<protein>
    <recommendedName>
        <fullName evidence="4">FBD domain-containing protein</fullName>
    </recommendedName>
</protein>
<dbReference type="PANTHER" id="PTHR34223:SF80">
    <property type="entry name" value="OS11G0205900 PROTEIN"/>
    <property type="match status" value="1"/>
</dbReference>
<name>A0A0E0F3H2_9ORYZ</name>
<proteinExistence type="predicted"/>
<organism evidence="2">
    <name type="scientific">Oryza meridionalis</name>
    <dbReference type="NCBI Taxonomy" id="40149"/>
    <lineage>
        <taxon>Eukaryota</taxon>
        <taxon>Viridiplantae</taxon>
        <taxon>Streptophyta</taxon>
        <taxon>Embryophyta</taxon>
        <taxon>Tracheophyta</taxon>
        <taxon>Spermatophyta</taxon>
        <taxon>Magnoliopsida</taxon>
        <taxon>Liliopsida</taxon>
        <taxon>Poales</taxon>
        <taxon>Poaceae</taxon>
        <taxon>BOP clade</taxon>
        <taxon>Oryzoideae</taxon>
        <taxon>Oryzeae</taxon>
        <taxon>Oryzinae</taxon>
        <taxon>Oryza</taxon>
    </lineage>
</organism>
<evidence type="ECO:0000313" key="2">
    <source>
        <dbReference type="EnsemblPlants" id="OMERI11G05300.1"/>
    </source>
</evidence>
<keyword evidence="1" id="KW-0732">Signal</keyword>
<reference evidence="2" key="1">
    <citation type="submission" date="2015-04" db="UniProtKB">
        <authorList>
            <consortium name="EnsemblPlants"/>
        </authorList>
    </citation>
    <scope>IDENTIFICATION</scope>
</reference>
<keyword evidence="3" id="KW-1185">Reference proteome</keyword>
<evidence type="ECO:0000256" key="1">
    <source>
        <dbReference type="SAM" id="SignalP"/>
    </source>
</evidence>
<dbReference type="PANTHER" id="PTHR34223">
    <property type="entry name" value="OS11G0201299 PROTEIN"/>
    <property type="match status" value="1"/>
</dbReference>
<feature type="signal peptide" evidence="1">
    <location>
        <begin position="1"/>
        <end position="21"/>
    </location>
</feature>
<dbReference type="STRING" id="40149.A0A0E0F3H2"/>
<feature type="chain" id="PRO_5002358626" description="FBD domain-containing protein" evidence="1">
    <location>
        <begin position="22"/>
        <end position="112"/>
    </location>
</feature>
<dbReference type="EnsemblPlants" id="OMERI11G05300.1">
    <property type="protein sequence ID" value="OMERI11G05300.1"/>
    <property type="gene ID" value="OMERI11G05300"/>
</dbReference>
<dbReference type="AlphaFoldDB" id="A0A0E0F3H2"/>
<dbReference type="HOGENOM" id="CLU_2175713_0_0_1"/>
<sequence length="112" mass="12720">MYWQRCPTFSKLKTLLISACASAVLDFEAVSCILRHSPVLENLTLQFHRMGHGPDRVEMKGSYSRMDRSSAISEYLKIVVVRFDEIDDLVIKVLKFLSAFSILTDEGAVFCL</sequence>
<evidence type="ECO:0000313" key="3">
    <source>
        <dbReference type="Proteomes" id="UP000008021"/>
    </source>
</evidence>
<evidence type="ECO:0008006" key="4">
    <source>
        <dbReference type="Google" id="ProtNLM"/>
    </source>
</evidence>
<dbReference type="Gramene" id="OMERI11G05300.1">
    <property type="protein sequence ID" value="OMERI11G05300.1"/>
    <property type="gene ID" value="OMERI11G05300"/>
</dbReference>
<dbReference type="InterPro" id="IPR053197">
    <property type="entry name" value="F-box_SCFL_complex_component"/>
</dbReference>
<reference evidence="2" key="2">
    <citation type="submission" date="2018-05" db="EMBL/GenBank/DDBJ databases">
        <title>OmerRS3 (Oryza meridionalis Reference Sequence Version 3).</title>
        <authorList>
            <person name="Zhang J."/>
            <person name="Kudrna D."/>
            <person name="Lee S."/>
            <person name="Talag J."/>
            <person name="Welchert J."/>
            <person name="Wing R.A."/>
        </authorList>
    </citation>
    <scope>NUCLEOTIDE SEQUENCE [LARGE SCALE GENOMIC DNA]</scope>
    <source>
        <strain evidence="2">cv. OR44</strain>
    </source>
</reference>